<name>A0ABD5AKY6_ACICA</name>
<keyword evidence="1" id="KW-0472">Membrane</keyword>
<comment type="caution">
    <text evidence="2">The sequence shown here is derived from an EMBL/GenBank/DDBJ whole genome shotgun (WGS) entry which is preliminary data.</text>
</comment>
<dbReference type="RefSeq" id="WP_307010778.1">
    <property type="nucleotide sequence ID" value="NZ_JAUSQP010000001.1"/>
</dbReference>
<evidence type="ECO:0000313" key="3">
    <source>
        <dbReference type="Proteomes" id="UP001240164"/>
    </source>
</evidence>
<protein>
    <submittedName>
        <fullName evidence="2">ABC-type dipeptide/oligopeptide/nickel transport system permease component</fullName>
    </submittedName>
</protein>
<reference evidence="2 3" key="1">
    <citation type="submission" date="2023-07" db="EMBL/GenBank/DDBJ databases">
        <title>Sorghum-associated microbial communities from plants grown in Nebraska, USA.</title>
        <authorList>
            <person name="Schachtman D."/>
        </authorList>
    </citation>
    <scope>NUCLEOTIDE SEQUENCE [LARGE SCALE GENOMIC DNA]</scope>
    <source>
        <strain evidence="2 3">CC146</strain>
    </source>
</reference>
<evidence type="ECO:0000256" key="1">
    <source>
        <dbReference type="SAM" id="Phobius"/>
    </source>
</evidence>
<accession>A0ABD5AKY6</accession>
<keyword evidence="1" id="KW-1133">Transmembrane helix</keyword>
<feature type="transmembrane region" description="Helical" evidence="1">
    <location>
        <begin position="42"/>
        <end position="73"/>
    </location>
</feature>
<proteinExistence type="predicted"/>
<organism evidence="2 3">
    <name type="scientific">Acinetobacter calcoaceticus</name>
    <dbReference type="NCBI Taxonomy" id="471"/>
    <lineage>
        <taxon>Bacteria</taxon>
        <taxon>Pseudomonadati</taxon>
        <taxon>Pseudomonadota</taxon>
        <taxon>Gammaproteobacteria</taxon>
        <taxon>Moraxellales</taxon>
        <taxon>Moraxellaceae</taxon>
        <taxon>Acinetobacter</taxon>
        <taxon>Acinetobacter calcoaceticus/baumannii complex</taxon>
    </lineage>
</organism>
<evidence type="ECO:0000313" key="2">
    <source>
        <dbReference type="EMBL" id="MDP9803157.1"/>
    </source>
</evidence>
<dbReference type="Proteomes" id="UP001240164">
    <property type="component" value="Unassembled WGS sequence"/>
</dbReference>
<keyword evidence="1" id="KW-0812">Transmembrane</keyword>
<gene>
    <name evidence="2" type="ORF">J2771_001411</name>
</gene>
<dbReference type="EMBL" id="JAUSQP010000001">
    <property type="protein sequence ID" value="MDP9803157.1"/>
    <property type="molecule type" value="Genomic_DNA"/>
</dbReference>
<dbReference type="AlphaFoldDB" id="A0ABD5AKY6"/>
<sequence length="115" mass="13126">MIMILKDNIKNLVGEQEFNNVLTEVKENLSIETTNFKNTKKISTVCLIVGVLCLFIPAFWIGAAILLVIGLATHKLKTDAKKKVNIFNEVLFFLTENVESSQENFDRYKYLISQL</sequence>